<proteinExistence type="predicted"/>
<dbReference type="PANTHER" id="PTHR40050">
    <property type="entry name" value="INNER SPORE COAT PROTEIN H"/>
    <property type="match status" value="1"/>
</dbReference>
<evidence type="ECO:0000313" key="1">
    <source>
        <dbReference type="EMBL" id="ORX79890.1"/>
    </source>
</evidence>
<feature type="non-terminal residue" evidence="1">
    <location>
        <position position="317"/>
    </location>
</feature>
<dbReference type="InterPro" id="IPR014867">
    <property type="entry name" value="Spore_coat_CotH_CotH2/3/7"/>
</dbReference>
<sequence>MLNRLGVVSISANYIQLYVNEEYFGFYVIMDAPKIPWIEQVYGEKNTKNLFKCKTGFSFLSQNDFSVCENEDDEVTDRTEWNNFLAALDKAQTVEEMDKFFDVDQFLYLAAFDYLVGAWDHFFHLGHNYSVYKNKKNGKWTMIYYDFDSDIGQDVVQIEFFNFFPRQDKDYPHYTLRDWFTSQIHLQEVAIFNNLPRFEAILTEVVNNVFNPTLLFPHIDELKEFIRPYVIHDKTPDENGHHPGILNFLNPCDYSIEQWEANSEFTTVNDSINGSDAYGLKYWILERYRAVCTNYNLECDPVYMDENYQYTIDKEVE</sequence>
<name>A0A1Y1X264_9FUNG</name>
<organism evidence="1 2">
    <name type="scientific">Anaeromyces robustus</name>
    <dbReference type="NCBI Taxonomy" id="1754192"/>
    <lineage>
        <taxon>Eukaryota</taxon>
        <taxon>Fungi</taxon>
        <taxon>Fungi incertae sedis</taxon>
        <taxon>Chytridiomycota</taxon>
        <taxon>Chytridiomycota incertae sedis</taxon>
        <taxon>Neocallimastigomycetes</taxon>
        <taxon>Neocallimastigales</taxon>
        <taxon>Neocallimastigaceae</taxon>
        <taxon>Anaeromyces</taxon>
    </lineage>
</organism>
<accession>A0A1Y1X264</accession>
<dbReference type="OrthoDB" id="10267127at2759"/>
<dbReference type="Pfam" id="PF08757">
    <property type="entry name" value="CotH"/>
    <property type="match status" value="1"/>
</dbReference>
<reference evidence="1 2" key="1">
    <citation type="submission" date="2016-08" db="EMBL/GenBank/DDBJ databases">
        <title>A Parts List for Fungal Cellulosomes Revealed by Comparative Genomics.</title>
        <authorList>
            <consortium name="DOE Joint Genome Institute"/>
            <person name="Haitjema C.H."/>
            <person name="Gilmore S.P."/>
            <person name="Henske J.K."/>
            <person name="Solomon K.V."/>
            <person name="De Groot R."/>
            <person name="Kuo A."/>
            <person name="Mondo S.J."/>
            <person name="Salamov A.A."/>
            <person name="Labutti K."/>
            <person name="Zhao Z."/>
            <person name="Chiniquy J."/>
            <person name="Barry K."/>
            <person name="Brewer H.M."/>
            <person name="Purvine S.O."/>
            <person name="Wright A.T."/>
            <person name="Boxma B."/>
            <person name="Van Alen T."/>
            <person name="Hackstein J.H."/>
            <person name="Baker S.E."/>
            <person name="Grigoriev I.V."/>
            <person name="O'Malley M.A."/>
        </authorList>
    </citation>
    <scope>NUCLEOTIDE SEQUENCE [LARGE SCALE GENOMIC DNA]</scope>
    <source>
        <strain evidence="1 2">S4</strain>
    </source>
</reference>
<comment type="caution">
    <text evidence="1">The sequence shown here is derived from an EMBL/GenBank/DDBJ whole genome shotgun (WGS) entry which is preliminary data.</text>
</comment>
<protein>
    <recommendedName>
        <fullName evidence="3">Coth-domain-containing protein</fullName>
    </recommendedName>
</protein>
<dbReference type="STRING" id="1754192.A0A1Y1X264"/>
<dbReference type="Proteomes" id="UP000193944">
    <property type="component" value="Unassembled WGS sequence"/>
</dbReference>
<dbReference type="AlphaFoldDB" id="A0A1Y1X264"/>
<reference evidence="1 2" key="2">
    <citation type="submission" date="2016-08" db="EMBL/GenBank/DDBJ databases">
        <title>Pervasive Adenine N6-methylation of Active Genes in Fungi.</title>
        <authorList>
            <consortium name="DOE Joint Genome Institute"/>
            <person name="Mondo S.J."/>
            <person name="Dannebaum R.O."/>
            <person name="Kuo R.C."/>
            <person name="Labutti K."/>
            <person name="Haridas S."/>
            <person name="Kuo A."/>
            <person name="Salamov A."/>
            <person name="Ahrendt S.R."/>
            <person name="Lipzen A."/>
            <person name="Sullivan W."/>
            <person name="Andreopoulos W.B."/>
            <person name="Clum A."/>
            <person name="Lindquist E."/>
            <person name="Daum C."/>
            <person name="Ramamoorthy G.K."/>
            <person name="Gryganskyi A."/>
            <person name="Culley D."/>
            <person name="Magnuson J.K."/>
            <person name="James T.Y."/>
            <person name="O'Malley M.A."/>
            <person name="Stajich J.E."/>
            <person name="Spatafora J.W."/>
            <person name="Visel A."/>
            <person name="Grigoriev I.V."/>
        </authorList>
    </citation>
    <scope>NUCLEOTIDE SEQUENCE [LARGE SCALE GENOMIC DNA]</scope>
    <source>
        <strain evidence="1 2">S4</strain>
    </source>
</reference>
<dbReference type="PANTHER" id="PTHR40050:SF1">
    <property type="entry name" value="INNER SPORE COAT PROTEIN H"/>
    <property type="match status" value="1"/>
</dbReference>
<dbReference type="EMBL" id="MCFG01000161">
    <property type="protein sequence ID" value="ORX79890.1"/>
    <property type="molecule type" value="Genomic_DNA"/>
</dbReference>
<evidence type="ECO:0000313" key="2">
    <source>
        <dbReference type="Proteomes" id="UP000193944"/>
    </source>
</evidence>
<evidence type="ECO:0008006" key="3">
    <source>
        <dbReference type="Google" id="ProtNLM"/>
    </source>
</evidence>
<keyword evidence="2" id="KW-1185">Reference proteome</keyword>
<gene>
    <name evidence="1" type="ORF">BCR32DRAFT_221273</name>
</gene>